<evidence type="ECO:0000313" key="2">
    <source>
        <dbReference type="Proteomes" id="UP000253099"/>
    </source>
</evidence>
<comment type="caution">
    <text evidence="1">The sequence shown here is derived from an EMBL/GenBank/DDBJ whole genome shotgun (WGS) entry which is preliminary data.</text>
</comment>
<sequence length="57" mass="6383">MIENNLSNPKACENATAPLIIRKCIYDPYEQHGEGNCMKNCVDNGYFHESADCSCNI</sequence>
<dbReference type="AlphaFoldDB" id="A0A366MAU3"/>
<evidence type="ECO:0000313" key="1">
    <source>
        <dbReference type="EMBL" id="RBQ22830.1"/>
    </source>
</evidence>
<organism evidence="1 2">
    <name type="scientific">Candidatus Methanobinarius endosymbioticus</name>
    <dbReference type="NCBI Taxonomy" id="2006182"/>
    <lineage>
        <taxon>Archaea</taxon>
        <taxon>Methanobacteriati</taxon>
        <taxon>Methanobacteriota</taxon>
        <taxon>Methanomada group</taxon>
        <taxon>Methanobacteria</taxon>
        <taxon>Methanobacteriales</taxon>
        <taxon>Methanobacteriaceae</taxon>
        <taxon>Candidatus Methanobinarius</taxon>
    </lineage>
</organism>
<dbReference type="EMBL" id="NIZT01000039">
    <property type="protein sequence ID" value="RBQ22830.1"/>
    <property type="molecule type" value="Genomic_DNA"/>
</dbReference>
<accession>A0A366MAU3</accession>
<gene>
    <name evidence="1" type="ORF">ALNOE001_15310</name>
</gene>
<protein>
    <submittedName>
        <fullName evidence="1">Uncharacterized protein</fullName>
    </submittedName>
</protein>
<dbReference type="Proteomes" id="UP000253099">
    <property type="component" value="Unassembled WGS sequence"/>
</dbReference>
<keyword evidence="2" id="KW-1185">Reference proteome</keyword>
<reference evidence="1 2" key="1">
    <citation type="submission" date="2018-06" db="EMBL/GenBank/DDBJ databases">
        <title>Genomic insight into two independent archaeal endosymbiosis events.</title>
        <authorList>
            <person name="Lind A.E."/>
            <person name="Lewis W.H."/>
            <person name="Spang A."/>
            <person name="Guy L."/>
            <person name="Embley M.T."/>
            <person name="Ettema T.J.G."/>
        </authorList>
    </citation>
    <scope>NUCLEOTIDE SEQUENCE [LARGE SCALE GENOMIC DNA]</scope>
    <source>
        <strain evidence="1">NOE</strain>
    </source>
</reference>
<proteinExistence type="predicted"/>
<name>A0A366MAU3_9EURY</name>